<dbReference type="OrthoDB" id="9800445at2"/>
<sequence length="114" mass="13074">MIELIVENRCTACNICVEVCPRDVLISREEGAPVIAYQSDCQTCCLCELYCRADAIYVHPDASNAHPQDKATLEASGLLGEYRRNSGWDEWANHEDLQNQHWRMEDVFKRTRSP</sequence>
<organism evidence="4 5">
    <name type="scientific">Gluconobacter cerinus</name>
    <dbReference type="NCBI Taxonomy" id="38307"/>
    <lineage>
        <taxon>Bacteria</taxon>
        <taxon>Pseudomonadati</taxon>
        <taxon>Pseudomonadota</taxon>
        <taxon>Alphaproteobacteria</taxon>
        <taxon>Acetobacterales</taxon>
        <taxon>Acetobacteraceae</taxon>
        <taxon>Gluconobacter</taxon>
    </lineage>
</organism>
<dbReference type="InterPro" id="IPR017900">
    <property type="entry name" value="4Fe4S_Fe_S_CS"/>
</dbReference>
<evidence type="ECO:0000313" key="5">
    <source>
        <dbReference type="Proteomes" id="UP000077786"/>
    </source>
</evidence>
<dbReference type="AlphaFoldDB" id="A0A1B6VQ10"/>
<keyword evidence="2" id="KW-0408">Iron</keyword>
<keyword evidence="1" id="KW-0479">Metal-binding</keyword>
<proteinExistence type="predicted"/>
<evidence type="ECO:0000313" key="4">
    <source>
        <dbReference type="EMBL" id="OAJ69299.1"/>
    </source>
</evidence>
<dbReference type="InterPro" id="IPR017896">
    <property type="entry name" value="4Fe4S_Fe-S-bd"/>
</dbReference>
<dbReference type="PANTHER" id="PTHR43122">
    <property type="entry name" value="FERREDOXIN SUBUNIT OF PYRUVATE:FLAVODOXIN OXIDOREDUCTASE-RELATED"/>
    <property type="match status" value="1"/>
</dbReference>
<reference evidence="4 5" key="1">
    <citation type="submission" date="2016-03" db="EMBL/GenBank/DDBJ databases">
        <title>Draft genome sequence of Gluconobacter cerinus strain CECT 9110.</title>
        <authorList>
            <person name="Sainz F."/>
            <person name="Mas A."/>
            <person name="Torija M.J."/>
        </authorList>
    </citation>
    <scope>NUCLEOTIDE SEQUENCE [LARGE SCALE GENOMIC DNA]</scope>
    <source>
        <strain evidence="4 5">CECT 9110</strain>
    </source>
</reference>
<accession>A0A1B6VQ10</accession>
<evidence type="ECO:0000256" key="2">
    <source>
        <dbReference type="ARBA" id="ARBA00023004"/>
    </source>
</evidence>
<evidence type="ECO:0000256" key="1">
    <source>
        <dbReference type="ARBA" id="ARBA00022723"/>
    </source>
</evidence>
<dbReference type="GO" id="GO:0046872">
    <property type="term" value="F:metal ion binding"/>
    <property type="evidence" value="ECO:0007669"/>
    <property type="project" value="UniProtKB-KW"/>
</dbReference>
<dbReference type="Pfam" id="PF00037">
    <property type="entry name" value="Fer4"/>
    <property type="match status" value="1"/>
</dbReference>
<name>A0A1B6VQ10_9PROT</name>
<protein>
    <submittedName>
        <fullName evidence="4">Ferredoxin</fullName>
    </submittedName>
</protein>
<comment type="caution">
    <text evidence="4">The sequence shown here is derived from an EMBL/GenBank/DDBJ whole genome shotgun (WGS) entry which is preliminary data.</text>
</comment>
<dbReference type="Proteomes" id="UP000077786">
    <property type="component" value="Unassembled WGS sequence"/>
</dbReference>
<dbReference type="SUPFAM" id="SSF54862">
    <property type="entry name" value="4Fe-4S ferredoxins"/>
    <property type="match status" value="1"/>
</dbReference>
<dbReference type="PROSITE" id="PS00198">
    <property type="entry name" value="4FE4S_FER_1"/>
    <property type="match status" value="1"/>
</dbReference>
<keyword evidence="3" id="KW-0411">Iron-sulfur</keyword>
<evidence type="ECO:0000256" key="3">
    <source>
        <dbReference type="ARBA" id="ARBA00023014"/>
    </source>
</evidence>
<gene>
    <name evidence="4" type="ORF">A0123_00108</name>
</gene>
<dbReference type="Gene3D" id="3.30.70.20">
    <property type="match status" value="1"/>
</dbReference>
<dbReference type="RefSeq" id="WP_046901714.1">
    <property type="nucleotide sequence ID" value="NZ_JAERLI010000012.1"/>
</dbReference>
<dbReference type="GO" id="GO:0051536">
    <property type="term" value="F:iron-sulfur cluster binding"/>
    <property type="evidence" value="ECO:0007669"/>
    <property type="project" value="UniProtKB-KW"/>
</dbReference>
<dbReference type="PANTHER" id="PTHR43122:SF1">
    <property type="entry name" value="IRON-SULFUR-BINDING PROTEIN"/>
    <property type="match status" value="1"/>
</dbReference>
<dbReference type="PATRIC" id="fig|38307.3.peg.111"/>
<dbReference type="EMBL" id="LUTU01000001">
    <property type="protein sequence ID" value="OAJ69299.1"/>
    <property type="molecule type" value="Genomic_DNA"/>
</dbReference>
<dbReference type="PROSITE" id="PS51379">
    <property type="entry name" value="4FE4S_FER_2"/>
    <property type="match status" value="2"/>
</dbReference>